<organism evidence="9 10">
    <name type="scientific">Marinobacter vinifirmus</name>
    <dbReference type="NCBI Taxonomy" id="355591"/>
    <lineage>
        <taxon>Bacteria</taxon>
        <taxon>Pseudomonadati</taxon>
        <taxon>Pseudomonadota</taxon>
        <taxon>Gammaproteobacteria</taxon>
        <taxon>Pseudomonadales</taxon>
        <taxon>Marinobacteraceae</taxon>
        <taxon>Marinobacter</taxon>
    </lineage>
</organism>
<keyword evidence="4" id="KW-0547">Nucleotide-binding</keyword>
<keyword evidence="5 9" id="KW-0067">ATP-binding</keyword>
<evidence type="ECO:0000256" key="3">
    <source>
        <dbReference type="ARBA" id="ARBA00022519"/>
    </source>
</evidence>
<dbReference type="PROSITE" id="PS00211">
    <property type="entry name" value="ABC_TRANSPORTER_1"/>
    <property type="match status" value="1"/>
</dbReference>
<keyword evidence="6" id="KW-1278">Translocase</keyword>
<sequence>MLELRNLCFQYPDQSEEWRFHFSVAAGHCLAVRGASGTGKSTLLNLVAGFLAPKSGEILWNNQAIHNLPAWERPVTSVFQEHNLFEHLDVFTNIGLGLHPGMKLSPEQQSAIEQGLEQTGLGGFGARLPGELSGGQRQRVALLRAILRRKPVLLLDEPMTGLDPDARAIIRDLLLQEKVSGITLILASHDEEDRKILADSNWNL</sequence>
<keyword evidence="2" id="KW-1003">Cell membrane</keyword>
<dbReference type="InterPro" id="IPR050093">
    <property type="entry name" value="ABC_SmlMolc_Importer"/>
</dbReference>
<accession>A0A558BFD3</accession>
<dbReference type="AlphaFoldDB" id="A0A558BFD3"/>
<reference evidence="9 10" key="1">
    <citation type="submission" date="2019-07" db="EMBL/GenBank/DDBJ databases">
        <title>The pathways for chlorine oxyanion respiration interact through the shared metabolite chlorate.</title>
        <authorList>
            <person name="Barnum T.P."/>
            <person name="Cheng Y."/>
            <person name="Hill K.A."/>
            <person name="Lucas L.N."/>
            <person name="Carlson H.K."/>
            <person name="Coates J.D."/>
        </authorList>
    </citation>
    <scope>NUCLEOTIDE SEQUENCE [LARGE SCALE GENOMIC DNA]</scope>
    <source>
        <strain evidence="9">UCB</strain>
    </source>
</reference>
<feature type="domain" description="ABC transporter" evidence="8">
    <location>
        <begin position="2"/>
        <end position="204"/>
    </location>
</feature>
<dbReference type="EMBL" id="VMRX01000007">
    <property type="protein sequence ID" value="TVT35220.1"/>
    <property type="molecule type" value="Genomic_DNA"/>
</dbReference>
<evidence type="ECO:0000256" key="7">
    <source>
        <dbReference type="ARBA" id="ARBA00023136"/>
    </source>
</evidence>
<protein>
    <submittedName>
        <fullName evidence="9">ATP-binding cassette domain-containing protein</fullName>
    </submittedName>
</protein>
<dbReference type="Proteomes" id="UP000319142">
    <property type="component" value="Unassembled WGS sequence"/>
</dbReference>
<dbReference type="GO" id="GO:0016887">
    <property type="term" value="F:ATP hydrolysis activity"/>
    <property type="evidence" value="ECO:0007669"/>
    <property type="project" value="InterPro"/>
</dbReference>
<name>A0A558BFD3_9GAMM</name>
<evidence type="ECO:0000313" key="9">
    <source>
        <dbReference type="EMBL" id="TVT35220.1"/>
    </source>
</evidence>
<keyword evidence="1" id="KW-0813">Transport</keyword>
<evidence type="ECO:0000313" key="10">
    <source>
        <dbReference type="Proteomes" id="UP000319142"/>
    </source>
</evidence>
<dbReference type="PANTHER" id="PTHR42781">
    <property type="entry name" value="SPERMIDINE/PUTRESCINE IMPORT ATP-BINDING PROTEIN POTA"/>
    <property type="match status" value="1"/>
</dbReference>
<dbReference type="InterPro" id="IPR027417">
    <property type="entry name" value="P-loop_NTPase"/>
</dbReference>
<evidence type="ECO:0000256" key="4">
    <source>
        <dbReference type="ARBA" id="ARBA00022741"/>
    </source>
</evidence>
<dbReference type="InterPro" id="IPR003593">
    <property type="entry name" value="AAA+_ATPase"/>
</dbReference>
<comment type="caution">
    <text evidence="9">The sequence shown here is derived from an EMBL/GenBank/DDBJ whole genome shotgun (WGS) entry which is preliminary data.</text>
</comment>
<dbReference type="Gene3D" id="3.40.50.300">
    <property type="entry name" value="P-loop containing nucleotide triphosphate hydrolases"/>
    <property type="match status" value="1"/>
</dbReference>
<gene>
    <name evidence="9" type="ORF">FHK81_03595</name>
</gene>
<dbReference type="Pfam" id="PF00005">
    <property type="entry name" value="ABC_tran"/>
    <property type="match status" value="1"/>
</dbReference>
<dbReference type="PROSITE" id="PS50893">
    <property type="entry name" value="ABC_TRANSPORTER_2"/>
    <property type="match status" value="1"/>
</dbReference>
<evidence type="ECO:0000259" key="8">
    <source>
        <dbReference type="PROSITE" id="PS50893"/>
    </source>
</evidence>
<dbReference type="SMART" id="SM00382">
    <property type="entry name" value="AAA"/>
    <property type="match status" value="1"/>
</dbReference>
<dbReference type="PANTHER" id="PTHR42781:SF1">
    <property type="entry name" value="THIAMINE IMPORT ATP-BINDING PROTEIN THIQ"/>
    <property type="match status" value="1"/>
</dbReference>
<evidence type="ECO:0000256" key="2">
    <source>
        <dbReference type="ARBA" id="ARBA00022475"/>
    </source>
</evidence>
<dbReference type="InterPro" id="IPR017871">
    <property type="entry name" value="ABC_transporter-like_CS"/>
</dbReference>
<keyword evidence="7" id="KW-0472">Membrane</keyword>
<evidence type="ECO:0000256" key="6">
    <source>
        <dbReference type="ARBA" id="ARBA00022967"/>
    </source>
</evidence>
<proteinExistence type="predicted"/>
<dbReference type="InterPro" id="IPR003439">
    <property type="entry name" value="ABC_transporter-like_ATP-bd"/>
</dbReference>
<dbReference type="RefSeq" id="WP_273132302.1">
    <property type="nucleotide sequence ID" value="NZ_VMRX01000007.1"/>
</dbReference>
<evidence type="ECO:0000256" key="5">
    <source>
        <dbReference type="ARBA" id="ARBA00022840"/>
    </source>
</evidence>
<dbReference type="SUPFAM" id="SSF52540">
    <property type="entry name" value="P-loop containing nucleoside triphosphate hydrolases"/>
    <property type="match status" value="1"/>
</dbReference>
<evidence type="ECO:0000256" key="1">
    <source>
        <dbReference type="ARBA" id="ARBA00022448"/>
    </source>
</evidence>
<keyword evidence="3" id="KW-0997">Cell inner membrane</keyword>
<dbReference type="GO" id="GO:0005524">
    <property type="term" value="F:ATP binding"/>
    <property type="evidence" value="ECO:0007669"/>
    <property type="project" value="UniProtKB-KW"/>
</dbReference>